<proteinExistence type="predicted"/>
<dbReference type="AlphaFoldDB" id="A0A0R3RJD3"/>
<reference evidence="2" key="1">
    <citation type="submission" date="2017-02" db="UniProtKB">
        <authorList>
            <consortium name="WormBaseParasite"/>
        </authorList>
    </citation>
    <scope>IDENTIFICATION</scope>
</reference>
<evidence type="ECO:0000313" key="1">
    <source>
        <dbReference type="Proteomes" id="UP000050640"/>
    </source>
</evidence>
<name>A0A0R3RJD3_9BILA</name>
<protein>
    <submittedName>
        <fullName evidence="2">ABC transmembrane type-1 domain-containing protein</fullName>
    </submittedName>
</protein>
<keyword evidence="1" id="KW-1185">Reference proteome</keyword>
<dbReference type="STRING" id="1147741.A0A0R3RJD3"/>
<dbReference type="Proteomes" id="UP000050640">
    <property type="component" value="Unplaced"/>
</dbReference>
<accession>A0A0R3RJD3</accession>
<evidence type="ECO:0000313" key="2">
    <source>
        <dbReference type="WBParaSite" id="EEL_0000159201-mRNA-1"/>
    </source>
</evidence>
<dbReference type="WBParaSite" id="EEL_0000159201-mRNA-1">
    <property type="protein sequence ID" value="EEL_0000159201-mRNA-1"/>
    <property type="gene ID" value="EEL_0000159201"/>
</dbReference>
<organism evidence="1 2">
    <name type="scientific">Elaeophora elaphi</name>
    <dbReference type="NCBI Taxonomy" id="1147741"/>
    <lineage>
        <taxon>Eukaryota</taxon>
        <taxon>Metazoa</taxon>
        <taxon>Ecdysozoa</taxon>
        <taxon>Nematoda</taxon>
        <taxon>Chromadorea</taxon>
        <taxon>Rhabditida</taxon>
        <taxon>Spirurina</taxon>
        <taxon>Spiruromorpha</taxon>
        <taxon>Filarioidea</taxon>
        <taxon>Onchocercidae</taxon>
        <taxon>Elaeophora</taxon>
    </lineage>
</organism>
<sequence length="119" mass="13616">FSFFFLDKILSLLLLTVTGVIEICIGADTLISSLLQNQSHIGSMLPFLTELAQQGSNMEANLMNFRSYTRKNTPNMVETFYYTSKSCEHALSEHKEEFERVVSYPWDLIITDSLFNTFA</sequence>